<evidence type="ECO:0000256" key="1">
    <source>
        <dbReference type="SAM" id="SignalP"/>
    </source>
</evidence>
<gene>
    <name evidence="3" type="ORF">DRP43_01440</name>
</gene>
<evidence type="ECO:0000313" key="3">
    <source>
        <dbReference type="EMBL" id="RKX72138.1"/>
    </source>
</evidence>
<dbReference type="InterPro" id="IPR043738">
    <property type="entry name" value="DUF5683"/>
</dbReference>
<feature type="chain" id="PRO_5025028302" description="DUF5683 domain-containing protein" evidence="1">
    <location>
        <begin position="23"/>
        <end position="135"/>
    </location>
</feature>
<organism evidence="3 4">
    <name type="scientific">candidate division TA06 bacterium</name>
    <dbReference type="NCBI Taxonomy" id="2250710"/>
    <lineage>
        <taxon>Bacteria</taxon>
        <taxon>Bacteria division TA06</taxon>
    </lineage>
</organism>
<evidence type="ECO:0000259" key="2">
    <source>
        <dbReference type="Pfam" id="PF18935"/>
    </source>
</evidence>
<keyword evidence="1" id="KW-0732">Signal</keyword>
<sequence>MKKRLMGILLISFLLVPTFDFAKEGKDERIATTLSILIPGGGQIYNEQYIKGAIIAFAEGGTIYMIYKNNKYLQIEQSEEKRLLTENNRNSLIWLLGAEIVYSSIDAFISAKMYDMNKKINIGIKNNGIYIAFKF</sequence>
<comment type="caution">
    <text evidence="3">The sequence shown here is derived from an EMBL/GenBank/DDBJ whole genome shotgun (WGS) entry which is preliminary data.</text>
</comment>
<feature type="signal peptide" evidence="1">
    <location>
        <begin position="1"/>
        <end position="22"/>
    </location>
</feature>
<feature type="domain" description="DUF5683" evidence="2">
    <location>
        <begin position="27"/>
        <end position="80"/>
    </location>
</feature>
<name>A0A660SMZ1_UNCT6</name>
<dbReference type="Pfam" id="PF18935">
    <property type="entry name" value="DUF5683"/>
    <property type="match status" value="1"/>
</dbReference>
<dbReference type="AlphaFoldDB" id="A0A660SMZ1"/>
<evidence type="ECO:0000313" key="4">
    <source>
        <dbReference type="Proteomes" id="UP000271125"/>
    </source>
</evidence>
<dbReference type="Proteomes" id="UP000271125">
    <property type="component" value="Unassembled WGS sequence"/>
</dbReference>
<reference evidence="3 4" key="1">
    <citation type="submission" date="2018-06" db="EMBL/GenBank/DDBJ databases">
        <title>Extensive metabolic versatility and redundancy in microbially diverse, dynamic hydrothermal sediments.</title>
        <authorList>
            <person name="Dombrowski N."/>
            <person name="Teske A."/>
            <person name="Baker B.J."/>
        </authorList>
    </citation>
    <scope>NUCLEOTIDE SEQUENCE [LARGE SCALE GENOMIC DNA]</scope>
    <source>
        <strain evidence="3">B10_G13</strain>
    </source>
</reference>
<accession>A0A660SMZ1</accession>
<proteinExistence type="predicted"/>
<dbReference type="EMBL" id="QNBD01000046">
    <property type="protein sequence ID" value="RKX72138.1"/>
    <property type="molecule type" value="Genomic_DNA"/>
</dbReference>
<protein>
    <recommendedName>
        <fullName evidence="2">DUF5683 domain-containing protein</fullName>
    </recommendedName>
</protein>